<dbReference type="PANTHER" id="PTHR48100">
    <property type="entry name" value="BROAD-SPECIFICITY PHOSPHATASE YOR283W-RELATED"/>
    <property type="match status" value="1"/>
</dbReference>
<keyword evidence="3" id="KW-1185">Reference proteome</keyword>
<evidence type="ECO:0000256" key="1">
    <source>
        <dbReference type="NCBIfam" id="TIGR03162"/>
    </source>
</evidence>
<dbReference type="Proteomes" id="UP000031883">
    <property type="component" value="Chromosome"/>
</dbReference>
<protein>
    <recommendedName>
        <fullName evidence="1">Alpha-ribazole phosphatase</fullName>
        <ecNumber evidence="1">3.1.3.73</ecNumber>
    </recommendedName>
</protein>
<dbReference type="PIRSF" id="PIRSF000709">
    <property type="entry name" value="6PFK_2-Ptase"/>
    <property type="match status" value="1"/>
</dbReference>
<dbReference type="InterPro" id="IPR050275">
    <property type="entry name" value="PGM_Phosphatase"/>
</dbReference>
<evidence type="ECO:0000313" key="2">
    <source>
        <dbReference type="EMBL" id="AJJ35950.1"/>
    </source>
</evidence>
<organism evidence="2 3">
    <name type="scientific">Yersinia rochesterensis</name>
    <dbReference type="NCBI Taxonomy" id="1604335"/>
    <lineage>
        <taxon>Bacteria</taxon>
        <taxon>Pseudomonadati</taxon>
        <taxon>Pseudomonadota</taxon>
        <taxon>Gammaproteobacteria</taxon>
        <taxon>Enterobacterales</taxon>
        <taxon>Yersiniaceae</taxon>
        <taxon>Yersinia</taxon>
    </lineage>
</organism>
<dbReference type="GO" id="GO:0043755">
    <property type="term" value="F:alpha-ribazole phosphatase activity"/>
    <property type="evidence" value="ECO:0007669"/>
    <property type="project" value="UniProtKB-EC"/>
</dbReference>
<name>A0ABM5SN76_9GAMM</name>
<dbReference type="PANTHER" id="PTHR48100:SF59">
    <property type="entry name" value="ADENOSYLCOBALAMIN_ALPHA-RIBAZOLE PHOSPHATASE"/>
    <property type="match status" value="1"/>
</dbReference>
<dbReference type="InterPro" id="IPR029033">
    <property type="entry name" value="His_PPase_superfam"/>
</dbReference>
<keyword evidence="2" id="KW-0378">Hydrolase</keyword>
<dbReference type="EMBL" id="CP009997">
    <property type="protein sequence ID" value="AJJ35950.1"/>
    <property type="molecule type" value="Genomic_DNA"/>
</dbReference>
<dbReference type="InterPro" id="IPR017578">
    <property type="entry name" value="Ribazole_CobC"/>
</dbReference>
<proteinExistence type="predicted"/>
<evidence type="ECO:0000313" key="3">
    <source>
        <dbReference type="Proteomes" id="UP000031883"/>
    </source>
</evidence>
<dbReference type="EC" id="3.1.3.73" evidence="1"/>
<accession>A0ABM5SN76</accession>
<dbReference type="Pfam" id="PF00300">
    <property type="entry name" value="His_Phos_1"/>
    <property type="match status" value="2"/>
</dbReference>
<reference evidence="2 3" key="1">
    <citation type="journal article" date="2015" name="Genome Announc.">
        <title>Thirty-Two Complete Genome Assemblies of Nine Yersinia Species, Including Y. pestis, Y. pseudotuberculosis, and Y. enterocolitica.</title>
        <authorList>
            <person name="Johnson S.L."/>
            <person name="Daligault H.E."/>
            <person name="Davenport K.W."/>
            <person name="Jaissle J."/>
            <person name="Frey K.G."/>
            <person name="Ladner J.T."/>
            <person name="Broomall S.M."/>
            <person name="Bishop-Lilly K.A."/>
            <person name="Bruce D.C."/>
            <person name="Coyne S.R."/>
            <person name="Gibbons H.S."/>
            <person name="Lo C.C."/>
            <person name="Munk A.C."/>
            <person name="Rosenzweig C.N."/>
            <person name="Koroleva G.I."/>
            <person name="Palacios G.F."/>
            <person name="Redden C.L."/>
            <person name="Xu Y."/>
            <person name="Minogue T.D."/>
            <person name="Chain P.S."/>
        </authorList>
    </citation>
    <scope>NUCLEOTIDE SEQUENCE [LARGE SCALE GENOMIC DNA]</scope>
    <source>
        <strain evidence="2 3">Y231</strain>
    </source>
</reference>
<gene>
    <name evidence="2" type="primary">cobC</name>
    <name evidence="2" type="ORF">CH54_918</name>
</gene>
<dbReference type="NCBIfam" id="TIGR03162">
    <property type="entry name" value="ribazole_cobC"/>
    <property type="match status" value="1"/>
</dbReference>
<sequence>MSHSMRLFLVRHGQTEANLRGVFCGLTDVPLTPLGVEQAGNVAGWLAEVEFAHAASSQLLRARHTADIVLAGHSLNAEVDNKSVDNKSVDNKSVDNKLVDDQLNEMNFGEWEMRHHHDLQHEDPDAWAAWVADWQQASPTGGESFPQFSTRIESVVQSLLSTKDNEKNQLVVAHQGVLSLMLARLLAMPAVAMWHFHFEQGAYSVLEIHDGFVTLRAFNSRAVWQPATRG</sequence>
<dbReference type="CDD" id="cd07067">
    <property type="entry name" value="HP_PGM_like"/>
    <property type="match status" value="1"/>
</dbReference>
<dbReference type="InterPro" id="IPR013078">
    <property type="entry name" value="His_Pase_superF_clade-1"/>
</dbReference>
<dbReference type="Gene3D" id="3.40.50.1240">
    <property type="entry name" value="Phosphoglycerate mutase-like"/>
    <property type="match status" value="1"/>
</dbReference>
<dbReference type="PROSITE" id="PS00175">
    <property type="entry name" value="PG_MUTASE"/>
    <property type="match status" value="1"/>
</dbReference>
<dbReference type="SUPFAM" id="SSF53254">
    <property type="entry name" value="Phosphoglycerate mutase-like"/>
    <property type="match status" value="1"/>
</dbReference>
<dbReference type="SMART" id="SM00855">
    <property type="entry name" value="PGAM"/>
    <property type="match status" value="1"/>
</dbReference>
<dbReference type="NCBIfam" id="NF011580">
    <property type="entry name" value="PRK15004.1"/>
    <property type="match status" value="1"/>
</dbReference>
<dbReference type="InterPro" id="IPR001345">
    <property type="entry name" value="PG/BPGM_mutase_AS"/>
</dbReference>